<evidence type="ECO:0000256" key="3">
    <source>
        <dbReference type="ARBA" id="ARBA00022475"/>
    </source>
</evidence>
<reference evidence="10" key="1">
    <citation type="journal article" date="2015" name="PeerJ">
        <title>First genomic representation of candidate bacterial phylum KSB3 points to enhanced environmental sensing as a trigger of wastewater bulking.</title>
        <authorList>
            <person name="Sekiguchi Y."/>
            <person name="Ohashi A."/>
            <person name="Parks D.H."/>
            <person name="Yamauchi T."/>
            <person name="Tyson G.W."/>
            <person name="Hugenholtz P."/>
        </authorList>
    </citation>
    <scope>NUCLEOTIDE SEQUENCE [LARGE SCALE GENOMIC DNA]</scope>
</reference>
<sequence>MQKGLLRWIHDPWMLFALLAVLLGIGLIVAPQIWILRASLQEAGGKFHLKAEASAGIVTVIPETVERYNLQEVETGVYAVSRHQSFYFSIYSQGERSLRLEAAKGVQFSVISGADNTLRLSIQQADFVISQKVFFSFFETQTEVTPLQAKMLAPGVVELTFHPNAYIAFHDQRLHYTLQNYVTFLSQNRYLKAIWNSLIVTVCATALASVIAVSLAYFLARYRIPGTETILVLITMASVAPPFLGAYAWRMLLGSYGILTRALGLDWTIIGIHGVIWVVTWLIFPVIFLLTYDAFTSIDHSLRESSMSLGADKRTTLFKIEIPLAMPGIVTGLYLAMMTAFTDFGTPYVISIDLNVLPVVIYKEYMSEVGSNVSIASTGSILMILISSLILMGQRIYLASRSYASVKSRQPSVMQPSQTKQRCILGFTALVCAFAFLPHVTVLITSFLKWNVGIVTTIPTLRNFVKLFSTELHAVFVSVFLGVSATALDFVFGIGIAYIIVRKRYVVLANFLNLLVMVPYIIPGTVLGIGFILIFNQPPILLTGTWIILVLAYFIRKLPYSVKSSEATLYQIHPALEEAAKSLGARPLRSFRDVTLPLMLGGIISGASLSFLHIMTELSSTIILYRPPWKPMTAVIFENAISAGADFGVAGAMTVVLMLLLYAPLYLITIKTRKIKEMNIESI</sequence>
<dbReference type="InterPro" id="IPR035906">
    <property type="entry name" value="MetI-like_sf"/>
</dbReference>
<evidence type="ECO:0000256" key="8">
    <source>
        <dbReference type="RuleBase" id="RU363032"/>
    </source>
</evidence>
<feature type="transmembrane region" description="Helical" evidence="8">
    <location>
        <begin position="316"/>
        <end position="337"/>
    </location>
</feature>
<dbReference type="PANTHER" id="PTHR43357">
    <property type="entry name" value="INNER MEMBRANE ABC TRANSPORTER PERMEASE PROTEIN YDCV"/>
    <property type="match status" value="1"/>
</dbReference>
<dbReference type="Pfam" id="PF00528">
    <property type="entry name" value="BPD_transp_1"/>
    <property type="match status" value="2"/>
</dbReference>
<feature type="domain" description="ABC transmembrane type-1" evidence="9">
    <location>
        <begin position="194"/>
        <end position="394"/>
    </location>
</feature>
<feature type="transmembrane region" description="Helical" evidence="8">
    <location>
        <begin position="540"/>
        <end position="556"/>
    </location>
</feature>
<dbReference type="PROSITE" id="PS50928">
    <property type="entry name" value="ABC_TM1"/>
    <property type="match status" value="2"/>
</dbReference>
<dbReference type="AlphaFoldDB" id="A0A0S6W9C4"/>
<keyword evidence="6 8" id="KW-1133">Transmembrane helix</keyword>
<dbReference type="EMBL" id="DF820463">
    <property type="protein sequence ID" value="GAK55039.1"/>
    <property type="molecule type" value="Genomic_DNA"/>
</dbReference>
<evidence type="ECO:0000256" key="1">
    <source>
        <dbReference type="ARBA" id="ARBA00004429"/>
    </source>
</evidence>
<feature type="transmembrane region" description="Helical" evidence="8">
    <location>
        <begin position="269"/>
        <end position="295"/>
    </location>
</feature>
<evidence type="ECO:0000256" key="6">
    <source>
        <dbReference type="ARBA" id="ARBA00022989"/>
    </source>
</evidence>
<comment type="subcellular location">
    <subcellularLocation>
        <location evidence="1">Cell inner membrane</location>
        <topology evidence="1">Multi-pass membrane protein</topology>
    </subcellularLocation>
    <subcellularLocation>
        <location evidence="8">Cell membrane</location>
        <topology evidence="8">Multi-pass membrane protein</topology>
    </subcellularLocation>
</comment>
<feature type="transmembrane region" description="Helical" evidence="8">
    <location>
        <begin position="647"/>
        <end position="668"/>
    </location>
</feature>
<dbReference type="GO" id="GO:0005886">
    <property type="term" value="C:plasma membrane"/>
    <property type="evidence" value="ECO:0007669"/>
    <property type="project" value="UniProtKB-SubCell"/>
</dbReference>
<proteinExistence type="inferred from homology"/>
<name>A0A0S6W9C4_VECG1</name>
<evidence type="ECO:0000256" key="2">
    <source>
        <dbReference type="ARBA" id="ARBA00022448"/>
    </source>
</evidence>
<comment type="similarity">
    <text evidence="8">Belongs to the binding-protein-dependent transport system permease family.</text>
</comment>
<evidence type="ECO:0000313" key="11">
    <source>
        <dbReference type="Proteomes" id="UP000030661"/>
    </source>
</evidence>
<dbReference type="STRING" id="1499967.U27_01870"/>
<dbReference type="HOGENOM" id="CLU_021838_1_0_0"/>
<feature type="domain" description="ABC transmembrane type-1" evidence="9">
    <location>
        <begin position="475"/>
        <end position="668"/>
    </location>
</feature>
<dbReference type="Gene3D" id="1.10.3720.10">
    <property type="entry name" value="MetI-like"/>
    <property type="match status" value="2"/>
</dbReference>
<accession>A0A0S6W9C4</accession>
<keyword evidence="2 8" id="KW-0813">Transport</keyword>
<dbReference type="SUPFAM" id="SSF161098">
    <property type="entry name" value="MetI-like"/>
    <property type="match status" value="2"/>
</dbReference>
<feature type="transmembrane region" description="Helical" evidence="8">
    <location>
        <begin position="12"/>
        <end position="35"/>
    </location>
</feature>
<keyword evidence="5 8" id="KW-0812">Transmembrane</keyword>
<dbReference type="InterPro" id="IPR000515">
    <property type="entry name" value="MetI-like"/>
</dbReference>
<evidence type="ECO:0000256" key="4">
    <source>
        <dbReference type="ARBA" id="ARBA00022519"/>
    </source>
</evidence>
<feature type="transmembrane region" description="Helical" evidence="8">
    <location>
        <begin position="373"/>
        <end position="392"/>
    </location>
</feature>
<dbReference type="GO" id="GO:0055085">
    <property type="term" value="P:transmembrane transport"/>
    <property type="evidence" value="ECO:0007669"/>
    <property type="project" value="InterPro"/>
</dbReference>
<protein>
    <submittedName>
        <fullName evidence="10">Binding-protein-dependent transport systems inner membrane component</fullName>
    </submittedName>
</protein>
<evidence type="ECO:0000256" key="7">
    <source>
        <dbReference type="ARBA" id="ARBA00023136"/>
    </source>
</evidence>
<keyword evidence="4" id="KW-0997">Cell inner membrane</keyword>
<organism evidence="10">
    <name type="scientific">Vecturithrix granuli</name>
    <dbReference type="NCBI Taxonomy" id="1499967"/>
    <lineage>
        <taxon>Bacteria</taxon>
        <taxon>Candidatus Moduliflexota</taxon>
        <taxon>Candidatus Vecturitrichia</taxon>
        <taxon>Candidatus Vecturitrichales</taxon>
        <taxon>Candidatus Vecturitrichaceae</taxon>
        <taxon>Candidatus Vecturithrix</taxon>
    </lineage>
</organism>
<feature type="transmembrane region" description="Helical" evidence="8">
    <location>
        <begin position="472"/>
        <end position="499"/>
    </location>
</feature>
<evidence type="ECO:0000256" key="5">
    <source>
        <dbReference type="ARBA" id="ARBA00022692"/>
    </source>
</evidence>
<dbReference type="eggNOG" id="COG1178">
    <property type="taxonomic scope" value="Bacteria"/>
</dbReference>
<dbReference type="PANTHER" id="PTHR43357:SF3">
    <property type="entry name" value="FE(3+)-TRANSPORT SYSTEM PERMEASE PROTEIN FBPB 2"/>
    <property type="match status" value="1"/>
</dbReference>
<feature type="transmembrane region" description="Helical" evidence="8">
    <location>
        <begin position="511"/>
        <end position="534"/>
    </location>
</feature>
<dbReference type="Proteomes" id="UP000030661">
    <property type="component" value="Unassembled WGS sequence"/>
</dbReference>
<keyword evidence="3" id="KW-1003">Cell membrane</keyword>
<keyword evidence="7 8" id="KW-0472">Membrane</keyword>
<dbReference type="CDD" id="cd06261">
    <property type="entry name" value="TM_PBP2"/>
    <property type="match status" value="2"/>
</dbReference>
<evidence type="ECO:0000259" key="9">
    <source>
        <dbReference type="PROSITE" id="PS50928"/>
    </source>
</evidence>
<feature type="transmembrane region" description="Helical" evidence="8">
    <location>
        <begin position="230"/>
        <end position="249"/>
    </location>
</feature>
<evidence type="ECO:0000313" key="10">
    <source>
        <dbReference type="EMBL" id="GAK55039.1"/>
    </source>
</evidence>
<feature type="transmembrane region" description="Helical" evidence="8">
    <location>
        <begin position="193"/>
        <end position="218"/>
    </location>
</feature>
<gene>
    <name evidence="10" type="ORF">U27_01870</name>
</gene>
<feature type="transmembrane region" description="Helical" evidence="8">
    <location>
        <begin position="424"/>
        <end position="452"/>
    </location>
</feature>
<feature type="transmembrane region" description="Helical" evidence="8">
    <location>
        <begin position="596"/>
        <end position="615"/>
    </location>
</feature>
<keyword evidence="11" id="KW-1185">Reference proteome</keyword>